<dbReference type="OrthoDB" id="5297543at2"/>
<dbReference type="InterPro" id="IPR001387">
    <property type="entry name" value="Cro/C1-type_HTH"/>
</dbReference>
<evidence type="ECO:0000256" key="1">
    <source>
        <dbReference type="ARBA" id="ARBA00023125"/>
    </source>
</evidence>
<dbReference type="InterPro" id="IPR013430">
    <property type="entry name" value="Toxin_antidote_HigA"/>
</dbReference>
<dbReference type="Proteomes" id="UP000229366">
    <property type="component" value="Unassembled WGS sequence"/>
</dbReference>
<evidence type="ECO:0000259" key="2">
    <source>
        <dbReference type="PROSITE" id="PS50943"/>
    </source>
</evidence>
<gene>
    <name evidence="3" type="ORF">B0G85_0889</name>
</gene>
<dbReference type="GO" id="GO:0003677">
    <property type="term" value="F:DNA binding"/>
    <property type="evidence" value="ECO:0007669"/>
    <property type="project" value="UniProtKB-KW"/>
</dbReference>
<dbReference type="PROSITE" id="PS50943">
    <property type="entry name" value="HTH_CROC1"/>
    <property type="match status" value="1"/>
</dbReference>
<sequence length="97" mass="11004">MNMHNPAHPGEVLREWLPEGMRIEQAAEQLHISRTTLSKVLNAKSGLTAVMALRLAAWLGTSPDLWLGMQLQWDLRQARKLRLPKIKPIKRESSSVV</sequence>
<name>A0A2M8VR20_9BURK</name>
<dbReference type="AlphaFoldDB" id="A0A2M8VR20"/>
<keyword evidence="4" id="KW-1185">Reference proteome</keyword>
<dbReference type="CDD" id="cd00093">
    <property type="entry name" value="HTH_XRE"/>
    <property type="match status" value="1"/>
</dbReference>
<dbReference type="EMBL" id="PGTX01000002">
    <property type="protein sequence ID" value="PJI79908.1"/>
    <property type="molecule type" value="Genomic_DNA"/>
</dbReference>
<evidence type="ECO:0000313" key="4">
    <source>
        <dbReference type="Proteomes" id="UP000229366"/>
    </source>
</evidence>
<dbReference type="NCBIfam" id="TIGR02607">
    <property type="entry name" value="antidote_HigA"/>
    <property type="match status" value="1"/>
</dbReference>
<dbReference type="SMART" id="SM00530">
    <property type="entry name" value="HTH_XRE"/>
    <property type="match status" value="1"/>
</dbReference>
<reference evidence="3 4" key="1">
    <citation type="submission" date="2017-11" db="EMBL/GenBank/DDBJ databases">
        <title>Genomic Encyclopedia of Type Strains, Phase III (KMG-III): the genomes of soil and plant-associated and newly described type strains.</title>
        <authorList>
            <person name="Whitman W."/>
        </authorList>
    </citation>
    <scope>NUCLEOTIDE SEQUENCE [LARGE SCALE GENOMIC DNA]</scope>
    <source>
        <strain evidence="3 4">UB-Domo-W1</strain>
    </source>
</reference>
<evidence type="ECO:0000313" key="3">
    <source>
        <dbReference type="EMBL" id="PJI79908.1"/>
    </source>
</evidence>
<dbReference type="RefSeq" id="WP_100379252.1">
    <property type="nucleotide sequence ID" value="NZ_CBCSBW010000002.1"/>
</dbReference>
<dbReference type="PANTHER" id="PTHR36924">
    <property type="entry name" value="ANTITOXIN HIGA-1"/>
    <property type="match status" value="1"/>
</dbReference>
<dbReference type="SUPFAM" id="SSF47413">
    <property type="entry name" value="lambda repressor-like DNA-binding domains"/>
    <property type="match status" value="1"/>
</dbReference>
<dbReference type="Gene3D" id="1.10.260.40">
    <property type="entry name" value="lambda repressor-like DNA-binding domains"/>
    <property type="match status" value="1"/>
</dbReference>
<comment type="caution">
    <text evidence="3">The sequence shown here is derived from an EMBL/GenBank/DDBJ whole genome shotgun (WGS) entry which is preliminary data.</text>
</comment>
<dbReference type="InterPro" id="IPR010982">
    <property type="entry name" value="Lambda_DNA-bd_dom_sf"/>
</dbReference>
<keyword evidence="1" id="KW-0238">DNA-binding</keyword>
<accession>A0A2M8VR20</accession>
<feature type="domain" description="HTH cro/C1-type" evidence="2">
    <location>
        <begin position="20"/>
        <end position="66"/>
    </location>
</feature>
<protein>
    <submittedName>
        <fullName evidence="3">XRE family plasmid maintenance system antidote protein</fullName>
    </submittedName>
</protein>
<organism evidence="3 4">
    <name type="scientific">Polynucleobacter brandtiae</name>
    <dbReference type="NCBI Taxonomy" id="1938816"/>
    <lineage>
        <taxon>Bacteria</taxon>
        <taxon>Pseudomonadati</taxon>
        <taxon>Pseudomonadota</taxon>
        <taxon>Betaproteobacteria</taxon>
        <taxon>Burkholderiales</taxon>
        <taxon>Burkholderiaceae</taxon>
        <taxon>Polynucleobacter</taxon>
    </lineage>
</organism>
<proteinExistence type="predicted"/>
<dbReference type="Pfam" id="PF13560">
    <property type="entry name" value="HTH_31"/>
    <property type="match status" value="1"/>
</dbReference>
<dbReference type="PANTHER" id="PTHR36924:SF1">
    <property type="entry name" value="ANTITOXIN HIGA-1"/>
    <property type="match status" value="1"/>
</dbReference>